<evidence type="ECO:0000256" key="2">
    <source>
        <dbReference type="RuleBase" id="RU362097"/>
    </source>
</evidence>
<keyword evidence="4" id="KW-1185">Reference proteome</keyword>
<sequence>MMRNRGTALTLAALLLAGCTLAPRYERPQAPVSDQWPAGPAYVQEETDGAAAAADLAIDAFFTEPRLVQVIDMALASNRDLRTAALNVERARAYYRISRAELLPKINATGTGYKGRVPADLSSSGSAMTVEEYNVNLGITAWEIDLFGRIRSLKARALEEFLATEAARRGARILLVSETAGAWLTLAADTETLDLAQSTLATRQVARDMVARRVEVGLAAEIDLHQAQTQVDEARSAVARLTAQVAKDRNALNLLAGGPVPEELLPRSLDEMTVLPDLAAGTPSEILLNRPDIRQAESRLKAAYANIGAARAAFFPSITLTGTLGTASSELSGLFDTESDTWSFAPKISMPIFDPRTWSALKVTKVDREIALAQYEKAIQTAFREVADTLASRGTLQEQLDAQASLVRATAEICRIAQARYDAGAMIYLGVLDAQRSLYAARQGLIAVRLADMASRIRLYAVLGGGQTTAEPREENE</sequence>
<dbReference type="GO" id="GO:0015562">
    <property type="term" value="F:efflux transmembrane transporter activity"/>
    <property type="evidence" value="ECO:0007669"/>
    <property type="project" value="InterPro"/>
</dbReference>
<organism evidence="3 4">
    <name type="scientific">Desulfosudis oleivorans (strain DSM 6200 / JCM 39069 / Hxd3)</name>
    <name type="common">Desulfococcus oleovorans</name>
    <dbReference type="NCBI Taxonomy" id="96561"/>
    <lineage>
        <taxon>Bacteria</taxon>
        <taxon>Pseudomonadati</taxon>
        <taxon>Thermodesulfobacteriota</taxon>
        <taxon>Desulfobacteria</taxon>
        <taxon>Desulfobacterales</taxon>
        <taxon>Desulfosudaceae</taxon>
        <taxon>Desulfosudis</taxon>
    </lineage>
</organism>
<name>A8ZYH4_DESOH</name>
<dbReference type="STRING" id="96561.Dole_2896"/>
<feature type="signal peptide" evidence="2">
    <location>
        <begin position="1"/>
        <end position="22"/>
    </location>
</feature>
<dbReference type="NCBIfam" id="TIGR01845">
    <property type="entry name" value="outer_NodT"/>
    <property type="match status" value="1"/>
</dbReference>
<proteinExistence type="inferred from homology"/>
<dbReference type="HOGENOM" id="CLU_012817_13_3_7"/>
<gene>
    <name evidence="3" type="ordered locus">Dole_2896</name>
</gene>
<keyword evidence="2" id="KW-0812">Transmembrane</keyword>
<dbReference type="PROSITE" id="PS51257">
    <property type="entry name" value="PROKAR_LIPOPROTEIN"/>
    <property type="match status" value="1"/>
</dbReference>
<dbReference type="Proteomes" id="UP000008561">
    <property type="component" value="Chromosome"/>
</dbReference>
<evidence type="ECO:0000313" key="4">
    <source>
        <dbReference type="Proteomes" id="UP000008561"/>
    </source>
</evidence>
<dbReference type="PANTHER" id="PTHR30203:SF32">
    <property type="entry name" value="CATION EFFLUX SYSTEM PROTEIN CUSC"/>
    <property type="match status" value="1"/>
</dbReference>
<dbReference type="RefSeq" id="WP_012176310.1">
    <property type="nucleotide sequence ID" value="NC_009943.1"/>
</dbReference>
<evidence type="ECO:0000313" key="3">
    <source>
        <dbReference type="EMBL" id="ABW68699.1"/>
    </source>
</evidence>
<dbReference type="SUPFAM" id="SSF56954">
    <property type="entry name" value="Outer membrane efflux proteins (OEP)"/>
    <property type="match status" value="1"/>
</dbReference>
<dbReference type="Pfam" id="PF02321">
    <property type="entry name" value="OEP"/>
    <property type="match status" value="2"/>
</dbReference>
<dbReference type="eggNOG" id="COG1538">
    <property type="taxonomic scope" value="Bacteria"/>
</dbReference>
<dbReference type="Gene3D" id="2.20.200.10">
    <property type="entry name" value="Outer membrane efflux proteins (OEP)"/>
    <property type="match status" value="1"/>
</dbReference>
<evidence type="ECO:0000256" key="1">
    <source>
        <dbReference type="ARBA" id="ARBA00007613"/>
    </source>
</evidence>
<keyword evidence="2" id="KW-1134">Transmembrane beta strand</keyword>
<keyword evidence="2" id="KW-0732">Signal</keyword>
<dbReference type="PANTHER" id="PTHR30203">
    <property type="entry name" value="OUTER MEMBRANE CATION EFFLUX PROTEIN"/>
    <property type="match status" value="1"/>
</dbReference>
<keyword evidence="2" id="KW-0472">Membrane</keyword>
<comment type="subcellular location">
    <subcellularLocation>
        <location evidence="2">Cell membrane</location>
        <topology evidence="2">Lipid-anchor</topology>
    </subcellularLocation>
</comment>
<feature type="chain" id="PRO_5001436691" evidence="2">
    <location>
        <begin position="23"/>
        <end position="477"/>
    </location>
</feature>
<dbReference type="EMBL" id="CP000859">
    <property type="protein sequence ID" value="ABW68699.1"/>
    <property type="molecule type" value="Genomic_DNA"/>
</dbReference>
<reference evidence="3 4" key="1">
    <citation type="submission" date="2007-10" db="EMBL/GenBank/DDBJ databases">
        <title>Complete sequence of Desulfococcus oleovorans Hxd3.</title>
        <authorList>
            <consortium name="US DOE Joint Genome Institute"/>
            <person name="Copeland A."/>
            <person name="Lucas S."/>
            <person name="Lapidus A."/>
            <person name="Barry K."/>
            <person name="Glavina del Rio T."/>
            <person name="Dalin E."/>
            <person name="Tice H."/>
            <person name="Pitluck S."/>
            <person name="Kiss H."/>
            <person name="Brettin T."/>
            <person name="Bruce D."/>
            <person name="Detter J.C."/>
            <person name="Han C."/>
            <person name="Schmutz J."/>
            <person name="Larimer F."/>
            <person name="Land M."/>
            <person name="Hauser L."/>
            <person name="Kyrpides N."/>
            <person name="Kim E."/>
            <person name="Wawrik B."/>
            <person name="Richardson P."/>
        </authorList>
    </citation>
    <scope>NUCLEOTIDE SEQUENCE [LARGE SCALE GENOMIC DNA]</scope>
    <source>
        <strain evidence="4">DSM 6200 / JCM 39069 / Hxd3</strain>
    </source>
</reference>
<dbReference type="KEGG" id="dol:Dole_2896"/>
<dbReference type="AlphaFoldDB" id="A8ZYH4"/>
<protein>
    <submittedName>
        <fullName evidence="3">RND efflux system, outer membrane lipoprotein, NodT family</fullName>
    </submittedName>
</protein>
<accession>A8ZYH4</accession>
<dbReference type="Gene3D" id="1.20.1600.10">
    <property type="entry name" value="Outer membrane efflux proteins (OEP)"/>
    <property type="match status" value="1"/>
</dbReference>
<dbReference type="InterPro" id="IPR003423">
    <property type="entry name" value="OMP_efflux"/>
</dbReference>
<comment type="similarity">
    <text evidence="1 2">Belongs to the outer membrane factor (OMF) (TC 1.B.17) family.</text>
</comment>
<keyword evidence="2 3" id="KW-0449">Lipoprotein</keyword>
<dbReference type="InterPro" id="IPR010131">
    <property type="entry name" value="MdtP/NodT-like"/>
</dbReference>
<keyword evidence="2" id="KW-0564">Palmitate</keyword>
<dbReference type="GO" id="GO:0005886">
    <property type="term" value="C:plasma membrane"/>
    <property type="evidence" value="ECO:0007669"/>
    <property type="project" value="UniProtKB-SubCell"/>
</dbReference>